<dbReference type="EMBL" id="CP096203">
    <property type="protein sequence ID" value="UPQ74657.1"/>
    <property type="molecule type" value="Genomic_DNA"/>
</dbReference>
<reference evidence="1" key="1">
    <citation type="submission" date="2022-04" db="EMBL/GenBank/DDBJ databases">
        <title>Evolutionary, genomic, and biogeographic characterization of Chryseobacterium nepalense represented by a plastic-degrading bacterium AC3.</title>
        <authorList>
            <person name="Yin Z."/>
            <person name="Liu X."/>
            <person name="Wang D."/>
            <person name="Xie Z."/>
        </authorList>
    </citation>
    <scope>NUCLEOTIDE SEQUENCE</scope>
    <source>
        <strain evidence="1">AC3</strain>
    </source>
</reference>
<name>A0ABY4K1I1_9FLAO</name>
<dbReference type="Proteomes" id="UP000830552">
    <property type="component" value="Chromosome"/>
</dbReference>
<dbReference type="RefSeq" id="WP_248389337.1">
    <property type="nucleotide sequence ID" value="NZ_CP096203.1"/>
</dbReference>
<keyword evidence="2" id="KW-1185">Reference proteome</keyword>
<evidence type="ECO:0000313" key="2">
    <source>
        <dbReference type="Proteomes" id="UP000830552"/>
    </source>
</evidence>
<evidence type="ECO:0000313" key="1">
    <source>
        <dbReference type="EMBL" id="UPQ74657.1"/>
    </source>
</evidence>
<gene>
    <name evidence="1" type="ORF">M0D58_11415</name>
</gene>
<accession>A0ABY4K1I1</accession>
<proteinExistence type="predicted"/>
<organism evidence="1 2">
    <name type="scientific">Chryseobacterium nepalense</name>
    <dbReference type="NCBI Taxonomy" id="1854498"/>
    <lineage>
        <taxon>Bacteria</taxon>
        <taxon>Pseudomonadati</taxon>
        <taxon>Bacteroidota</taxon>
        <taxon>Flavobacteriia</taxon>
        <taxon>Flavobacteriales</taxon>
        <taxon>Weeksellaceae</taxon>
        <taxon>Chryseobacterium group</taxon>
        <taxon>Chryseobacterium</taxon>
    </lineage>
</organism>
<protein>
    <submittedName>
        <fullName evidence="1">Uncharacterized protein</fullName>
    </submittedName>
</protein>
<sequence length="164" mass="19223">MACKTSTEVTALKDEKFSYIIKNHKNAVAFKSLGLRKNSKYYFHKSYGKRIFSNRQKSIVNNYCGNNIITSLFLIKSLPDISEKKSKLITTDDGKKYLCYDNIEDIGMQKKMLKRYFSYKDQNYLFVVKEIKICRKNKSTEALKLSYDLDIELYADQEFKGLIL</sequence>